<dbReference type="Gene3D" id="3.40.50.150">
    <property type="entry name" value="Vaccinia Virus protein VP39"/>
    <property type="match status" value="1"/>
</dbReference>
<feature type="domain" description="Thiazolinyl imine reductase-like C-terminal" evidence="3">
    <location>
        <begin position="152"/>
        <end position="247"/>
    </location>
</feature>
<dbReference type="SUPFAM" id="SSF51735">
    <property type="entry name" value="NAD(P)-binding Rossmann-fold domains"/>
    <property type="match status" value="1"/>
</dbReference>
<proteinExistence type="predicted"/>
<dbReference type="PANTHER" id="PTHR43377">
    <property type="entry name" value="BILIVERDIN REDUCTASE A"/>
    <property type="match status" value="1"/>
</dbReference>
<dbReference type="InterPro" id="IPR013217">
    <property type="entry name" value="Methyltransf_12"/>
</dbReference>
<dbReference type="Pfam" id="PF01408">
    <property type="entry name" value="GFO_IDH_MocA"/>
    <property type="match status" value="1"/>
</dbReference>
<dbReference type="CDD" id="cd02440">
    <property type="entry name" value="AdoMet_MTases"/>
    <property type="match status" value="1"/>
</dbReference>
<dbReference type="Pfam" id="PF08242">
    <property type="entry name" value="Methyltransf_12"/>
    <property type="match status" value="1"/>
</dbReference>
<dbReference type="EMBL" id="BJMH01000033">
    <property type="protein sequence ID" value="GEB35110.1"/>
    <property type="molecule type" value="Genomic_DNA"/>
</dbReference>
<dbReference type="InterPro" id="IPR029063">
    <property type="entry name" value="SAM-dependent_MTases_sf"/>
</dbReference>
<dbReference type="InterPro" id="IPR036291">
    <property type="entry name" value="NAD(P)-bd_dom_sf"/>
</dbReference>
<dbReference type="RefSeq" id="WP_122963808.1">
    <property type="nucleotide sequence ID" value="NZ_BJMH01000033.1"/>
</dbReference>
<dbReference type="Gene3D" id="3.40.50.720">
    <property type="entry name" value="NAD(P)-binding Rossmann-like Domain"/>
    <property type="match status" value="1"/>
</dbReference>
<dbReference type="InterPro" id="IPR000683">
    <property type="entry name" value="Gfo/Idh/MocA-like_OxRdtase_N"/>
</dbReference>
<feature type="domain" description="Methyltransferase type 12" evidence="2">
    <location>
        <begin position="576"/>
        <end position="680"/>
    </location>
</feature>
<dbReference type="InterPro" id="IPR010091">
    <property type="entry name" value="Thiazolinyl_imide_reductase"/>
</dbReference>
<dbReference type="InterPro" id="IPR048655">
    <property type="entry name" value="Irp3-like_C"/>
</dbReference>
<evidence type="ECO:0000259" key="2">
    <source>
        <dbReference type="Pfam" id="PF08242"/>
    </source>
</evidence>
<feature type="domain" description="Gfo/Idh/MocA-like oxidoreductase N-terminal" evidence="1">
    <location>
        <begin position="9"/>
        <end position="125"/>
    </location>
</feature>
<dbReference type="PANTHER" id="PTHR43377:SF1">
    <property type="entry name" value="BILIVERDIN REDUCTASE A"/>
    <property type="match status" value="1"/>
</dbReference>
<gene>
    <name evidence="4" type="ORF">BPA01_46900</name>
</gene>
<protein>
    <recommendedName>
        <fullName evidence="6">Thiazolinyl imide reductase subfamily</fullName>
    </recommendedName>
</protein>
<name>A0A4Y3PKT2_BREPA</name>
<evidence type="ECO:0000313" key="5">
    <source>
        <dbReference type="Proteomes" id="UP000316882"/>
    </source>
</evidence>
<dbReference type="SUPFAM" id="SSF53335">
    <property type="entry name" value="S-adenosyl-L-methionine-dependent methyltransferases"/>
    <property type="match status" value="1"/>
</dbReference>
<dbReference type="NCBIfam" id="TIGR01761">
    <property type="entry name" value="thiaz-red"/>
    <property type="match status" value="1"/>
</dbReference>
<evidence type="ECO:0000259" key="3">
    <source>
        <dbReference type="Pfam" id="PF21390"/>
    </source>
</evidence>
<dbReference type="InterPro" id="IPR051450">
    <property type="entry name" value="Gfo/Idh/MocA_Oxidoreductases"/>
</dbReference>
<dbReference type="Pfam" id="PF21390">
    <property type="entry name" value="Irp3-like_C"/>
    <property type="match status" value="1"/>
</dbReference>
<sequence>MTQKANRKLRVVVCGTRFGQFYLEAVRALPEQYELVGLLAKGSERSRQCAERLGVPLFTEVGQLPANLDLACVVLRSTVMGGQGTNLALELLERGIHVLSEQPIHQKDLAACLKQARQSGVYFMTGDLYVHLPAVRRFIACAKELFAKQPALYIEAACATQVSYPLMHILQEALPTIRPWKINHVIKDEGPFQVLIGQLGKIPVTLLAHNEVDPDDPDNHLHLLHKITIGTAGGSLSLTDTHGPVVWQPRLHVPDLPDIHGTLVASPPAHMLESSTEVLGTCETASYRDILTKQWPQAIGRDLLAMREMILGNVDRAAIDMRAQQELLCSRGWQDWTQALGYPVLRANGKHQPISLDVLRQAALQISDDLPEPEESTVQGGEANRDVFTCSTVAESELAGVDAGVVKEGVERLEQAALASMLLALQSQGALAEPDRRYSSSDIFSLAQVAPRHEPVIWRWLHVLQDKNYIDAREDAFQCGQRMSREEVERRWMMAKEAWSGKLGSPLVIDYLKSNADQLPALMNDTQQAALLLFPEGRMDVANALYRDTLVAKYLNKSVAEAASRIASGKRSLRILEVGAGTGATTDGVVARLRPLVAKGLRVDYMYTDVSHFFLAAARQRFKDCPWMSFAVVDIDKNLFEQGVEPGSVDIVVAAGMLNNARDTDQIIRSLMESLVPGGWMLITEPTREFTEMLISQAFMMTPPVDDRKQTQSTFMTVQQWRDVFHGAGVGELAVLPGEDHPLALLGQKLFVIQKGQEAEKTERELVFTDNCNDMAKLTK</sequence>
<dbReference type="Gene3D" id="3.30.360.10">
    <property type="entry name" value="Dihydrodipicolinate Reductase, domain 2"/>
    <property type="match status" value="1"/>
</dbReference>
<keyword evidence="5" id="KW-1185">Reference proteome</keyword>
<reference evidence="4 5" key="1">
    <citation type="submission" date="2019-06" db="EMBL/GenBank/DDBJ databases">
        <title>Whole genome shotgun sequence of Brevibacillus parabrevis NBRC 12334.</title>
        <authorList>
            <person name="Hosoyama A."/>
            <person name="Uohara A."/>
            <person name="Ohji S."/>
            <person name="Ichikawa N."/>
        </authorList>
    </citation>
    <scope>NUCLEOTIDE SEQUENCE [LARGE SCALE GENOMIC DNA]</scope>
    <source>
        <strain evidence="4 5">NBRC 12334</strain>
    </source>
</reference>
<evidence type="ECO:0008006" key="6">
    <source>
        <dbReference type="Google" id="ProtNLM"/>
    </source>
</evidence>
<dbReference type="AlphaFoldDB" id="A0A4Y3PKT2"/>
<dbReference type="GO" id="GO:0000166">
    <property type="term" value="F:nucleotide binding"/>
    <property type="evidence" value="ECO:0007669"/>
    <property type="project" value="InterPro"/>
</dbReference>
<dbReference type="Proteomes" id="UP000316882">
    <property type="component" value="Unassembled WGS sequence"/>
</dbReference>
<evidence type="ECO:0000313" key="4">
    <source>
        <dbReference type="EMBL" id="GEB35110.1"/>
    </source>
</evidence>
<comment type="caution">
    <text evidence="4">The sequence shown here is derived from an EMBL/GenBank/DDBJ whole genome shotgun (WGS) entry which is preliminary data.</text>
</comment>
<dbReference type="STRING" id="54914.AV540_10160"/>
<accession>A0A4Y3PKT2</accession>
<dbReference type="SMR" id="A0A4Y3PKT2"/>
<organism evidence="4 5">
    <name type="scientific">Brevibacillus parabrevis</name>
    <dbReference type="NCBI Taxonomy" id="54914"/>
    <lineage>
        <taxon>Bacteria</taxon>
        <taxon>Bacillati</taxon>
        <taxon>Bacillota</taxon>
        <taxon>Bacilli</taxon>
        <taxon>Bacillales</taxon>
        <taxon>Paenibacillaceae</taxon>
        <taxon>Brevibacillus</taxon>
    </lineage>
</organism>
<evidence type="ECO:0000259" key="1">
    <source>
        <dbReference type="Pfam" id="PF01408"/>
    </source>
</evidence>